<evidence type="ECO:0000313" key="1">
    <source>
        <dbReference type="EMBL" id="GGK15186.1"/>
    </source>
</evidence>
<dbReference type="Proteomes" id="UP000647587">
    <property type="component" value="Unassembled WGS sequence"/>
</dbReference>
<organism evidence="1 2">
    <name type="scientific">Deinococcus malanensis</name>
    <dbReference type="NCBI Taxonomy" id="1706855"/>
    <lineage>
        <taxon>Bacteria</taxon>
        <taxon>Thermotogati</taxon>
        <taxon>Deinococcota</taxon>
        <taxon>Deinococci</taxon>
        <taxon>Deinococcales</taxon>
        <taxon>Deinococcaceae</taxon>
        <taxon>Deinococcus</taxon>
    </lineage>
</organism>
<dbReference type="RefSeq" id="WP_189004380.1">
    <property type="nucleotide sequence ID" value="NZ_BMPP01000002.1"/>
</dbReference>
<sequence length="167" mass="17634">MSAVFRNIVLQALPSAERLQLHLASLDPAAVQDLADDFAASLPEFDILLGLPGTEALMNALARLRGVPAVVIPLRAHGAQVALPVERPGAVAVLVTHLLDSAIPELQALLFASHHGLEVPVVAAAVERSSGLGRTRLELLNIKVRAAIPVADTPRGLCEERRTPHVA</sequence>
<name>A0ABQ2EN47_9DEIO</name>
<proteinExistence type="predicted"/>
<comment type="caution">
    <text evidence="1">The sequence shown here is derived from an EMBL/GenBank/DDBJ whole genome shotgun (WGS) entry which is preliminary data.</text>
</comment>
<accession>A0ABQ2EN47</accession>
<evidence type="ECO:0000313" key="2">
    <source>
        <dbReference type="Proteomes" id="UP000647587"/>
    </source>
</evidence>
<reference evidence="2" key="1">
    <citation type="journal article" date="2019" name="Int. J. Syst. Evol. Microbiol.">
        <title>The Global Catalogue of Microorganisms (GCM) 10K type strain sequencing project: providing services to taxonomists for standard genome sequencing and annotation.</title>
        <authorList>
            <consortium name="The Broad Institute Genomics Platform"/>
            <consortium name="The Broad Institute Genome Sequencing Center for Infectious Disease"/>
            <person name="Wu L."/>
            <person name="Ma J."/>
        </authorList>
    </citation>
    <scope>NUCLEOTIDE SEQUENCE [LARGE SCALE GENOMIC DNA]</scope>
    <source>
        <strain evidence="2">JCM 30331</strain>
    </source>
</reference>
<protein>
    <submittedName>
        <fullName evidence="1">Uncharacterized protein</fullName>
    </submittedName>
</protein>
<gene>
    <name evidence="1" type="ORF">GCM10008955_05670</name>
</gene>
<dbReference type="EMBL" id="BMPP01000002">
    <property type="protein sequence ID" value="GGK15186.1"/>
    <property type="molecule type" value="Genomic_DNA"/>
</dbReference>
<keyword evidence="2" id="KW-1185">Reference proteome</keyword>